<dbReference type="AlphaFoldDB" id="A0A3B1A5M1"/>
<dbReference type="SUPFAM" id="SSF88697">
    <property type="entry name" value="PUA domain-like"/>
    <property type="match status" value="1"/>
</dbReference>
<dbReference type="NCBIfam" id="TIGR00431">
    <property type="entry name" value="TruB"/>
    <property type="match status" value="1"/>
</dbReference>
<dbReference type="GO" id="GO:0003723">
    <property type="term" value="F:RNA binding"/>
    <property type="evidence" value="ECO:0007669"/>
    <property type="project" value="InterPro"/>
</dbReference>
<dbReference type="InterPro" id="IPR036974">
    <property type="entry name" value="PUA_sf"/>
</dbReference>
<reference evidence="7" key="1">
    <citation type="submission" date="2018-06" db="EMBL/GenBank/DDBJ databases">
        <authorList>
            <person name="Zhirakovskaya E."/>
        </authorList>
    </citation>
    <scope>NUCLEOTIDE SEQUENCE</scope>
</reference>
<dbReference type="CDD" id="cd02573">
    <property type="entry name" value="PseudoU_synth_EcTruB"/>
    <property type="match status" value="1"/>
</dbReference>
<dbReference type="HAMAP" id="MF_01080">
    <property type="entry name" value="TruB_bact"/>
    <property type="match status" value="1"/>
</dbReference>
<keyword evidence="3 7" id="KW-0413">Isomerase</keyword>
<organism evidence="7">
    <name type="scientific">hydrothermal vent metagenome</name>
    <dbReference type="NCBI Taxonomy" id="652676"/>
    <lineage>
        <taxon>unclassified sequences</taxon>
        <taxon>metagenomes</taxon>
        <taxon>ecological metagenomes</taxon>
    </lineage>
</organism>
<dbReference type="EC" id="5.4.99.25" evidence="1"/>
<dbReference type="PANTHER" id="PTHR13767">
    <property type="entry name" value="TRNA-PSEUDOURIDINE SYNTHASE"/>
    <property type="match status" value="1"/>
</dbReference>
<dbReference type="InterPro" id="IPR032819">
    <property type="entry name" value="TruB_C"/>
</dbReference>
<dbReference type="InterPro" id="IPR020103">
    <property type="entry name" value="PsdUridine_synth_cat_dom_sf"/>
</dbReference>
<feature type="domain" description="Pseudouridine synthase II N-terminal" evidence="4">
    <location>
        <begin position="33"/>
        <end position="181"/>
    </location>
</feature>
<dbReference type="InterPro" id="IPR015947">
    <property type="entry name" value="PUA-like_sf"/>
</dbReference>
<dbReference type="InterPro" id="IPR015240">
    <property type="entry name" value="tRNA_sdUridine_synth_fam1_C"/>
</dbReference>
<evidence type="ECO:0000256" key="2">
    <source>
        <dbReference type="ARBA" id="ARBA00022694"/>
    </source>
</evidence>
<dbReference type="CDD" id="cd21152">
    <property type="entry name" value="PUA_TruB_bacterial"/>
    <property type="match status" value="1"/>
</dbReference>
<keyword evidence="2" id="KW-0819">tRNA processing</keyword>
<evidence type="ECO:0000313" key="7">
    <source>
        <dbReference type="EMBL" id="VAW95403.1"/>
    </source>
</evidence>
<protein>
    <recommendedName>
        <fullName evidence="1">tRNA pseudouridine(55) synthase</fullName>
        <ecNumber evidence="1">5.4.99.25</ecNumber>
    </recommendedName>
</protein>
<dbReference type="Gene3D" id="2.30.130.10">
    <property type="entry name" value="PUA domain"/>
    <property type="match status" value="1"/>
</dbReference>
<evidence type="ECO:0000259" key="4">
    <source>
        <dbReference type="Pfam" id="PF01509"/>
    </source>
</evidence>
<sequence>MARRNKQGREINGILLLDKPVGLTSNSALQKVKRIFNARKAGHTGSLDPLASGLLPICLGEATKISAYLLNADKKYRAICKLGITTTTADSEGDIIQQSSVPDLNKDLIEKVLKKFSGEIDQIPPMHSALKKNGQPLYKLARQGIEVERTARRITIHSIELSKVDNDCLYFDVHCSKGTYIRTLSEDIGKKLGCGAHLAGLQRVETGPFNFEQACSFEMLESYAADGISQLDALLLPMELALQHIPAVNLTENSAYYVKQGQAVLVSNAPTAGLVRLISEQHFLGIGHILDDGRVAPKRLINN</sequence>
<feature type="domain" description="tRNA pseudouridylate synthase B C-terminal" evidence="6">
    <location>
        <begin position="182"/>
        <end position="243"/>
    </location>
</feature>
<dbReference type="EMBL" id="UOFS01000022">
    <property type="protein sequence ID" value="VAW95403.1"/>
    <property type="molecule type" value="Genomic_DNA"/>
</dbReference>
<evidence type="ECO:0000256" key="3">
    <source>
        <dbReference type="ARBA" id="ARBA00023235"/>
    </source>
</evidence>
<dbReference type="Pfam" id="PF16198">
    <property type="entry name" value="TruB_C_2"/>
    <property type="match status" value="1"/>
</dbReference>
<feature type="domain" description="tRNA pseudouridine synthase II TruB subfamily 1 C-terminal" evidence="5">
    <location>
        <begin position="246"/>
        <end position="301"/>
    </location>
</feature>
<dbReference type="GO" id="GO:0006400">
    <property type="term" value="P:tRNA modification"/>
    <property type="evidence" value="ECO:0007669"/>
    <property type="project" value="TreeGrafter"/>
</dbReference>
<dbReference type="InterPro" id="IPR014780">
    <property type="entry name" value="tRNA_psdUridine_synth_TruB"/>
</dbReference>
<dbReference type="GO" id="GO:0160148">
    <property type="term" value="F:tRNA pseudouridine(55) synthase activity"/>
    <property type="evidence" value="ECO:0007669"/>
    <property type="project" value="UniProtKB-EC"/>
</dbReference>
<evidence type="ECO:0000259" key="6">
    <source>
        <dbReference type="Pfam" id="PF16198"/>
    </source>
</evidence>
<proteinExistence type="inferred from homology"/>
<dbReference type="Pfam" id="PF01509">
    <property type="entry name" value="TruB_N"/>
    <property type="match status" value="1"/>
</dbReference>
<dbReference type="GO" id="GO:1990481">
    <property type="term" value="P:mRNA pseudouridine synthesis"/>
    <property type="evidence" value="ECO:0007669"/>
    <property type="project" value="TreeGrafter"/>
</dbReference>
<dbReference type="SUPFAM" id="SSF55120">
    <property type="entry name" value="Pseudouridine synthase"/>
    <property type="match status" value="1"/>
</dbReference>
<gene>
    <name evidence="7" type="ORF">MNBD_GAMMA22-60</name>
</gene>
<dbReference type="PANTHER" id="PTHR13767:SF2">
    <property type="entry name" value="PSEUDOURIDYLATE SYNTHASE TRUB1"/>
    <property type="match status" value="1"/>
</dbReference>
<accession>A0A3B1A5M1</accession>
<dbReference type="FunFam" id="2.30.130.10:FF:000012">
    <property type="entry name" value="tRNA pseudouridine synthase B"/>
    <property type="match status" value="1"/>
</dbReference>
<name>A0A3B1A5M1_9ZZZZ</name>
<evidence type="ECO:0000259" key="5">
    <source>
        <dbReference type="Pfam" id="PF09157"/>
    </source>
</evidence>
<dbReference type="Pfam" id="PF09157">
    <property type="entry name" value="TruB-C_2"/>
    <property type="match status" value="1"/>
</dbReference>
<evidence type="ECO:0000256" key="1">
    <source>
        <dbReference type="ARBA" id="ARBA00012787"/>
    </source>
</evidence>
<dbReference type="InterPro" id="IPR002501">
    <property type="entry name" value="PsdUridine_synth_N"/>
</dbReference>
<dbReference type="Gene3D" id="3.30.2350.10">
    <property type="entry name" value="Pseudouridine synthase"/>
    <property type="match status" value="1"/>
</dbReference>
<dbReference type="FunFam" id="3.30.2350.10:FF:000011">
    <property type="entry name" value="tRNA pseudouridine synthase B"/>
    <property type="match status" value="1"/>
</dbReference>